<dbReference type="Gene3D" id="3.90.640.20">
    <property type="entry name" value="Heat-shock cognate protein, ATPase"/>
    <property type="match status" value="1"/>
</dbReference>
<feature type="region of interest" description="Disordered" evidence="1">
    <location>
        <begin position="27"/>
        <end position="51"/>
    </location>
</feature>
<dbReference type="Proteomes" id="UP000199305">
    <property type="component" value="Unassembled WGS sequence"/>
</dbReference>
<dbReference type="InterPro" id="IPR037126">
    <property type="entry name" value="PdaC/RsiV-like_sf"/>
</dbReference>
<evidence type="ECO:0000256" key="2">
    <source>
        <dbReference type="SAM" id="SignalP"/>
    </source>
</evidence>
<accession>A0A1G9CR99</accession>
<sequence>MPTGPYRSHVAALALLSILASLPACDRAQPPSAGDQAAGSRASAPANSELTSELETFERQAENCTGDQECASVSVTREVFAQRPALNRAVMRRLLVQLRGESEGGNEGAAGNLEEIARQFLAEAAEVAEVSSAGWLLSGEARRLDRRGNLLTVEINSYRYTGGAHGMPSVEWFNWDLAADKHIPLRELIAGGAEQVFWERAREAHGRWLEQQSEMDPGSGEIWPFQRTGNFRFGDDGLVLLYDVYALGPYAMGPVKLTIPWQELRGVIDDRFLPPQ</sequence>
<dbReference type="OrthoDB" id="8610451at2"/>
<protein>
    <recommendedName>
        <fullName evidence="3">DUF3298 domain-containing protein</fullName>
    </recommendedName>
</protein>
<evidence type="ECO:0000259" key="3">
    <source>
        <dbReference type="Pfam" id="PF11738"/>
    </source>
</evidence>
<dbReference type="RefSeq" id="WP_091514851.1">
    <property type="nucleotide sequence ID" value="NZ_FNFH01000005.1"/>
</dbReference>
<proteinExistence type="predicted"/>
<evidence type="ECO:0000313" key="4">
    <source>
        <dbReference type="EMBL" id="SDK54138.1"/>
    </source>
</evidence>
<name>A0A1G9CR99_9GAMM</name>
<dbReference type="AlphaFoldDB" id="A0A1G9CR99"/>
<dbReference type="STRING" id="658219.SAMN05216212_2597"/>
<feature type="chain" id="PRO_5011466894" description="DUF3298 domain-containing protein" evidence="2">
    <location>
        <begin position="27"/>
        <end position="276"/>
    </location>
</feature>
<dbReference type="Gene3D" id="3.30.565.40">
    <property type="entry name" value="Fervidobacterium nodosum Rt17-B1 like"/>
    <property type="match status" value="1"/>
</dbReference>
<keyword evidence="5" id="KW-1185">Reference proteome</keyword>
<feature type="signal peptide" evidence="2">
    <location>
        <begin position="1"/>
        <end position="26"/>
    </location>
</feature>
<keyword evidence="2" id="KW-0732">Signal</keyword>
<evidence type="ECO:0000256" key="1">
    <source>
        <dbReference type="SAM" id="MobiDB-lite"/>
    </source>
</evidence>
<dbReference type="Pfam" id="PF11738">
    <property type="entry name" value="DUF3298"/>
    <property type="match status" value="1"/>
</dbReference>
<dbReference type="EMBL" id="FNFH01000005">
    <property type="protein sequence ID" value="SDK54138.1"/>
    <property type="molecule type" value="Genomic_DNA"/>
</dbReference>
<reference evidence="5" key="1">
    <citation type="submission" date="2016-10" db="EMBL/GenBank/DDBJ databases">
        <authorList>
            <person name="Varghese N."/>
            <person name="Submissions S."/>
        </authorList>
    </citation>
    <scope>NUCLEOTIDE SEQUENCE [LARGE SCALE GENOMIC DNA]</scope>
    <source>
        <strain evidence="5">CGMCC 1.10658</strain>
    </source>
</reference>
<feature type="domain" description="DUF3298" evidence="3">
    <location>
        <begin position="189"/>
        <end position="262"/>
    </location>
</feature>
<evidence type="ECO:0000313" key="5">
    <source>
        <dbReference type="Proteomes" id="UP000199305"/>
    </source>
</evidence>
<organism evidence="4 5">
    <name type="scientific">Microbulbifer yueqingensis</name>
    <dbReference type="NCBI Taxonomy" id="658219"/>
    <lineage>
        <taxon>Bacteria</taxon>
        <taxon>Pseudomonadati</taxon>
        <taxon>Pseudomonadota</taxon>
        <taxon>Gammaproteobacteria</taxon>
        <taxon>Cellvibrionales</taxon>
        <taxon>Microbulbiferaceae</taxon>
        <taxon>Microbulbifer</taxon>
    </lineage>
</organism>
<gene>
    <name evidence="4" type="ORF">SAMN05216212_2597</name>
</gene>
<dbReference type="InterPro" id="IPR021729">
    <property type="entry name" value="DUF3298"/>
</dbReference>